<reference evidence="3" key="1">
    <citation type="submission" date="2022-09" db="EMBL/GenBank/DDBJ databases">
        <title>Isolation and characterization of 3-chlorobenzoate degrading bacteria from soils in Shizuoka.</title>
        <authorList>
            <person name="Ifat A."/>
            <person name="Ogawa N."/>
            <person name="Kimbara K."/>
            <person name="Moriuchi R."/>
            <person name="Dohra H."/>
            <person name="Shintani M."/>
        </authorList>
    </citation>
    <scope>NUCLEOTIDE SEQUENCE</scope>
    <source>
        <strain evidence="3">19CS4-2</strain>
    </source>
</reference>
<dbReference type="Gene3D" id="3.20.20.100">
    <property type="entry name" value="NADP-dependent oxidoreductase domain"/>
    <property type="match status" value="1"/>
</dbReference>
<dbReference type="Proteomes" id="UP001055111">
    <property type="component" value="Unassembled WGS sequence"/>
</dbReference>
<dbReference type="GO" id="GO:0016491">
    <property type="term" value="F:oxidoreductase activity"/>
    <property type="evidence" value="ECO:0007669"/>
    <property type="project" value="UniProtKB-KW"/>
</dbReference>
<dbReference type="InterPro" id="IPR023210">
    <property type="entry name" value="NADP_OxRdtase_dom"/>
</dbReference>
<dbReference type="SUPFAM" id="SSF51430">
    <property type="entry name" value="NAD(P)-linked oxidoreductase"/>
    <property type="match status" value="1"/>
</dbReference>
<dbReference type="EMBL" id="BPUS01000029">
    <property type="protein sequence ID" value="GJH29958.1"/>
    <property type="molecule type" value="Genomic_DNA"/>
</dbReference>
<feature type="domain" description="NADP-dependent oxidoreductase" evidence="2">
    <location>
        <begin position="2"/>
        <end position="172"/>
    </location>
</feature>
<dbReference type="InterPro" id="IPR036812">
    <property type="entry name" value="NAD(P)_OxRdtase_dom_sf"/>
</dbReference>
<gene>
    <name evidence="3" type="ORF">CBA19CS42_35600</name>
</gene>
<evidence type="ECO:0000313" key="3">
    <source>
        <dbReference type="EMBL" id="GJH29958.1"/>
    </source>
</evidence>
<dbReference type="AlphaFoldDB" id="A0AA37IJN4"/>
<organism evidence="3 4">
    <name type="scientific">Caballeronia novacaledonica</name>
    <dbReference type="NCBI Taxonomy" id="1544861"/>
    <lineage>
        <taxon>Bacteria</taxon>
        <taxon>Pseudomonadati</taxon>
        <taxon>Pseudomonadota</taxon>
        <taxon>Betaproteobacteria</taxon>
        <taxon>Burkholderiales</taxon>
        <taxon>Burkholderiaceae</taxon>
        <taxon>Caballeronia</taxon>
    </lineage>
</organism>
<proteinExistence type="predicted"/>
<accession>A0AA37IJN4</accession>
<evidence type="ECO:0000259" key="2">
    <source>
        <dbReference type="Pfam" id="PF00248"/>
    </source>
</evidence>
<evidence type="ECO:0000313" key="4">
    <source>
        <dbReference type="Proteomes" id="UP001055111"/>
    </source>
</evidence>
<protein>
    <recommendedName>
        <fullName evidence="2">NADP-dependent oxidoreductase domain-containing protein</fullName>
    </recommendedName>
</protein>
<dbReference type="PANTHER" id="PTHR43364:SF4">
    <property type="entry name" value="NAD(P)-LINKED OXIDOREDUCTASE SUPERFAMILY PROTEIN"/>
    <property type="match status" value="1"/>
</dbReference>
<sequence length="207" mass="22836">MRDGKILYAGVSNFPAWRVSRAALLAQMRGWSPLVAVQFEYSLVERSAERELLPMAEGLGLAALLWSPLGGGLLTGKYRVGEKGRLEGMGRVIRKEASAHDTEIVDAVLQVAKELGRTPAEVTLAWTRERARRASTAVIPIIGPRTIEQLDNNLLALDFAFPVELYDRLDKVSVIRPGVPFEVNQEMFPKLLGGDVSRVDLPIFKAI</sequence>
<name>A0AA37IJN4_9BURK</name>
<dbReference type="InterPro" id="IPR050523">
    <property type="entry name" value="AKR_Detox_Biosynth"/>
</dbReference>
<dbReference type="PANTHER" id="PTHR43364">
    <property type="entry name" value="NADH-SPECIFIC METHYLGLYOXAL REDUCTASE-RELATED"/>
    <property type="match status" value="1"/>
</dbReference>
<evidence type="ECO:0000256" key="1">
    <source>
        <dbReference type="ARBA" id="ARBA00023002"/>
    </source>
</evidence>
<comment type="caution">
    <text evidence="3">The sequence shown here is derived from an EMBL/GenBank/DDBJ whole genome shotgun (WGS) entry which is preliminary data.</text>
</comment>
<keyword evidence="1" id="KW-0560">Oxidoreductase</keyword>
<dbReference type="Pfam" id="PF00248">
    <property type="entry name" value="Aldo_ket_red"/>
    <property type="match status" value="1"/>
</dbReference>
<dbReference type="GO" id="GO:0005829">
    <property type="term" value="C:cytosol"/>
    <property type="evidence" value="ECO:0007669"/>
    <property type="project" value="TreeGrafter"/>
</dbReference>